<dbReference type="Pfam" id="PF02325">
    <property type="entry name" value="CCB3_YggT"/>
    <property type="match status" value="2"/>
</dbReference>
<dbReference type="GO" id="GO:0016020">
    <property type="term" value="C:membrane"/>
    <property type="evidence" value="ECO:0007669"/>
    <property type="project" value="InterPro"/>
</dbReference>
<feature type="transmembrane region" description="Helical" evidence="1">
    <location>
        <begin position="105"/>
        <end position="127"/>
    </location>
</feature>
<dbReference type="EMBL" id="RDQM01000002">
    <property type="protein sequence ID" value="RMX00658.1"/>
    <property type="molecule type" value="Genomic_DNA"/>
</dbReference>
<evidence type="ECO:0000313" key="2">
    <source>
        <dbReference type="EMBL" id="RMX00658.1"/>
    </source>
</evidence>
<evidence type="ECO:0000256" key="1">
    <source>
        <dbReference type="SAM" id="Phobius"/>
    </source>
</evidence>
<sequence length="194" mass="21584">MALMLLYKILAFLLNTAVGILVGALLLRIYMQGMRLSFSNPLGQLVLGFTDWLLLPLRKRHSALRPKGRWDWVALFIALLLCIVKVALLRAMLQPWSLSASVVQGFFELATSAAGLAVAGVLAYVVLSWIAPQHWLYSLLARLCAPLLQPLQRRLPTLGGIDFAPMLAVMALYIVLMVLEHIEAEILVRYLPLP</sequence>
<reference evidence="2 3" key="1">
    <citation type="submission" date="2018-10" db="EMBL/GenBank/DDBJ databases">
        <title>Comamonadaceae CDC group NO-1 genome sequencing and assembly.</title>
        <authorList>
            <person name="Bernier A.-M."/>
            <person name="Bernard K."/>
        </authorList>
    </citation>
    <scope>NUCLEOTIDE SEQUENCE [LARGE SCALE GENOMIC DNA]</scope>
    <source>
        <strain evidence="2 3">NML970147</strain>
    </source>
</reference>
<dbReference type="InterPro" id="IPR003425">
    <property type="entry name" value="CCB3/YggT"/>
</dbReference>
<accession>A0A3M6QBY9</accession>
<gene>
    <name evidence="2" type="ORF">EBQ26_01855</name>
</gene>
<keyword evidence="1" id="KW-0812">Transmembrane</keyword>
<organism evidence="2 3">
    <name type="scientific">Allofranklinella schreckenbergeri</name>
    <dbReference type="NCBI Taxonomy" id="1076744"/>
    <lineage>
        <taxon>Bacteria</taxon>
        <taxon>Pseudomonadati</taxon>
        <taxon>Pseudomonadota</taxon>
        <taxon>Betaproteobacteria</taxon>
        <taxon>Burkholderiales</taxon>
        <taxon>Comamonadaceae</taxon>
        <taxon>Allofranklinella</taxon>
    </lineage>
</organism>
<feature type="transmembrane region" description="Helical" evidence="1">
    <location>
        <begin position="70"/>
        <end position="93"/>
    </location>
</feature>
<dbReference type="Proteomes" id="UP000267521">
    <property type="component" value="Unassembled WGS sequence"/>
</dbReference>
<evidence type="ECO:0000313" key="3">
    <source>
        <dbReference type="Proteomes" id="UP000267521"/>
    </source>
</evidence>
<comment type="caution">
    <text evidence="2">The sequence shown here is derived from an EMBL/GenBank/DDBJ whole genome shotgun (WGS) entry which is preliminary data.</text>
</comment>
<keyword evidence="1" id="KW-0472">Membrane</keyword>
<keyword evidence="1" id="KW-1133">Transmembrane helix</keyword>
<feature type="transmembrane region" description="Helical" evidence="1">
    <location>
        <begin position="12"/>
        <end position="30"/>
    </location>
</feature>
<protein>
    <submittedName>
        <fullName evidence="2">YggT family protein</fullName>
    </submittedName>
</protein>
<name>A0A3M6QBY9_9BURK</name>
<feature type="transmembrane region" description="Helical" evidence="1">
    <location>
        <begin position="163"/>
        <end position="179"/>
    </location>
</feature>
<dbReference type="AlphaFoldDB" id="A0A3M6QBY9"/>
<proteinExistence type="predicted"/>